<evidence type="ECO:0000313" key="3">
    <source>
        <dbReference type="EMBL" id="KAF5807670.1"/>
    </source>
</evidence>
<dbReference type="InParanoid" id="A0A251UV41"/>
<evidence type="ECO:0000313" key="5">
    <source>
        <dbReference type="Proteomes" id="UP000215914"/>
    </source>
</evidence>
<dbReference type="PANTHER" id="PTHR34662">
    <property type="entry name" value="OS04G0422700 PROTEIN"/>
    <property type="match status" value="1"/>
</dbReference>
<accession>A0A251UV41</accession>
<keyword evidence="2" id="KW-0732">Signal</keyword>
<protein>
    <submittedName>
        <fullName evidence="3 4">Cupredoxin</fullName>
    </submittedName>
</protein>
<dbReference type="InterPro" id="IPR008972">
    <property type="entry name" value="Cupredoxin"/>
</dbReference>
<dbReference type="Gramene" id="mRNA:HanXRQr2_Chr05g0236251">
    <property type="protein sequence ID" value="mRNA:HanXRQr2_Chr05g0236251"/>
    <property type="gene ID" value="HanXRQr2_Chr05g0236251"/>
</dbReference>
<feature type="compositionally biased region" description="Low complexity" evidence="1">
    <location>
        <begin position="124"/>
        <end position="134"/>
    </location>
</feature>
<dbReference type="EMBL" id="CM007894">
    <property type="protein sequence ID" value="OTG26736.1"/>
    <property type="molecule type" value="Genomic_DNA"/>
</dbReference>
<dbReference type="OrthoDB" id="10259572at2759"/>
<dbReference type="OMA" id="PWPFRPH"/>
<feature type="region of interest" description="Disordered" evidence="1">
    <location>
        <begin position="160"/>
        <end position="180"/>
    </location>
</feature>
<feature type="region of interest" description="Disordered" evidence="1">
    <location>
        <begin position="123"/>
        <end position="148"/>
    </location>
</feature>
<dbReference type="SUPFAM" id="SSF49503">
    <property type="entry name" value="Cupredoxins"/>
    <property type="match status" value="1"/>
</dbReference>
<sequence>MQVERTRRISMELKSVMIFIFVILFLQQFAHSATLVVDGVSEWKNPTVQVGDSIIFRHKYNYNLYIFKSRRAFNLCNFTESTLLTPASPTFTWHPSRLGSFYFAFKNESTKSCDAGEKLAIQVSSSPTPETSASPPLPQPSVAAPSPSIAIGGHGSIVSSSPPLPSIPGGGSGGGIVSSSPSYPWPNRPLELVSPSPSPMNAIFPSNGPLSGPRKRGGSLPFINSNPAVPLPTGEVDSATIRPAPSSSVHSLQDVGLVGGVKVFCCVVLLVVLI</sequence>
<proteinExistence type="predicted"/>
<organism evidence="4 5">
    <name type="scientific">Helianthus annuus</name>
    <name type="common">Common sunflower</name>
    <dbReference type="NCBI Taxonomy" id="4232"/>
    <lineage>
        <taxon>Eukaryota</taxon>
        <taxon>Viridiplantae</taxon>
        <taxon>Streptophyta</taxon>
        <taxon>Embryophyta</taxon>
        <taxon>Tracheophyta</taxon>
        <taxon>Spermatophyta</taxon>
        <taxon>Magnoliopsida</taxon>
        <taxon>eudicotyledons</taxon>
        <taxon>Gunneridae</taxon>
        <taxon>Pentapetalae</taxon>
        <taxon>asterids</taxon>
        <taxon>campanulids</taxon>
        <taxon>Asterales</taxon>
        <taxon>Asteraceae</taxon>
        <taxon>Asteroideae</taxon>
        <taxon>Heliantheae alliance</taxon>
        <taxon>Heliantheae</taxon>
        <taxon>Helianthus</taxon>
    </lineage>
</organism>
<dbReference type="FunCoup" id="A0A251UV41">
    <property type="interactions" value="448"/>
</dbReference>
<keyword evidence="5" id="KW-1185">Reference proteome</keyword>
<reference evidence="3" key="3">
    <citation type="submission" date="2020-06" db="EMBL/GenBank/DDBJ databases">
        <title>Helianthus annuus Genome sequencing and assembly Release 2.</title>
        <authorList>
            <person name="Gouzy J."/>
            <person name="Langlade N."/>
            <person name="Munos S."/>
        </authorList>
    </citation>
    <scope>NUCLEOTIDE SEQUENCE</scope>
    <source>
        <tissue evidence="3">Leaves</tissue>
    </source>
</reference>
<gene>
    <name evidence="4" type="ORF">HannXRQ_Chr05g0161971</name>
    <name evidence="3" type="ORF">HanXRQr2_Chr05g0236251</name>
</gene>
<dbReference type="EMBL" id="MNCJ02000320">
    <property type="protein sequence ID" value="KAF5807670.1"/>
    <property type="molecule type" value="Genomic_DNA"/>
</dbReference>
<reference evidence="3 5" key="1">
    <citation type="journal article" date="2017" name="Nature">
        <title>The sunflower genome provides insights into oil metabolism, flowering and Asterid evolution.</title>
        <authorList>
            <person name="Badouin H."/>
            <person name="Gouzy J."/>
            <person name="Grassa C.J."/>
            <person name="Murat F."/>
            <person name="Staton S.E."/>
            <person name="Cottret L."/>
            <person name="Lelandais-Briere C."/>
            <person name="Owens G.L."/>
            <person name="Carrere S."/>
            <person name="Mayjonade B."/>
            <person name="Legrand L."/>
            <person name="Gill N."/>
            <person name="Kane N.C."/>
            <person name="Bowers J.E."/>
            <person name="Hubner S."/>
            <person name="Bellec A."/>
            <person name="Berard A."/>
            <person name="Berges H."/>
            <person name="Blanchet N."/>
            <person name="Boniface M.C."/>
            <person name="Brunel D."/>
            <person name="Catrice O."/>
            <person name="Chaidir N."/>
            <person name="Claudel C."/>
            <person name="Donnadieu C."/>
            <person name="Faraut T."/>
            <person name="Fievet G."/>
            <person name="Helmstetter N."/>
            <person name="King M."/>
            <person name="Knapp S.J."/>
            <person name="Lai Z."/>
            <person name="Le Paslier M.C."/>
            <person name="Lippi Y."/>
            <person name="Lorenzon L."/>
            <person name="Mandel J.R."/>
            <person name="Marage G."/>
            <person name="Marchand G."/>
            <person name="Marquand E."/>
            <person name="Bret-Mestries E."/>
            <person name="Morien E."/>
            <person name="Nambeesan S."/>
            <person name="Nguyen T."/>
            <person name="Pegot-Espagnet P."/>
            <person name="Pouilly N."/>
            <person name="Raftis F."/>
            <person name="Sallet E."/>
            <person name="Schiex T."/>
            <person name="Thomas J."/>
            <person name="Vandecasteele C."/>
            <person name="Vares D."/>
            <person name="Vear F."/>
            <person name="Vautrin S."/>
            <person name="Crespi M."/>
            <person name="Mangin B."/>
            <person name="Burke J.M."/>
            <person name="Salse J."/>
            <person name="Munos S."/>
            <person name="Vincourt P."/>
            <person name="Rieseberg L.H."/>
            <person name="Langlade N.B."/>
        </authorList>
    </citation>
    <scope>NUCLEOTIDE SEQUENCE [LARGE SCALE GENOMIC DNA]</scope>
    <source>
        <strain evidence="5">cv. SF193</strain>
        <tissue evidence="3">Leaves</tissue>
    </source>
</reference>
<name>A0A251UV41_HELAN</name>
<evidence type="ECO:0000313" key="4">
    <source>
        <dbReference type="EMBL" id="OTG26736.1"/>
    </source>
</evidence>
<dbReference type="Proteomes" id="UP000215914">
    <property type="component" value="Chromosome 5"/>
</dbReference>
<reference evidence="4" key="2">
    <citation type="submission" date="2017-02" db="EMBL/GenBank/DDBJ databases">
        <title>Sunflower complete genome.</title>
        <authorList>
            <person name="Langlade N."/>
            <person name="Munos S."/>
        </authorList>
    </citation>
    <scope>NUCLEOTIDE SEQUENCE [LARGE SCALE GENOMIC DNA]</scope>
    <source>
        <tissue evidence="4">Leaves</tissue>
    </source>
</reference>
<feature type="signal peptide" evidence="2">
    <location>
        <begin position="1"/>
        <end position="32"/>
    </location>
</feature>
<dbReference type="AlphaFoldDB" id="A0A251UV41"/>
<evidence type="ECO:0000256" key="2">
    <source>
        <dbReference type="SAM" id="SignalP"/>
    </source>
</evidence>
<feature type="chain" id="PRO_5012558313" evidence="2">
    <location>
        <begin position="33"/>
        <end position="274"/>
    </location>
</feature>
<dbReference type="PANTHER" id="PTHR34662:SF3">
    <property type="entry name" value="OS04G0422700 PROTEIN"/>
    <property type="match status" value="1"/>
</dbReference>
<dbReference type="Gene3D" id="2.60.40.420">
    <property type="entry name" value="Cupredoxins - blue copper proteins"/>
    <property type="match status" value="1"/>
</dbReference>
<evidence type="ECO:0000256" key="1">
    <source>
        <dbReference type="SAM" id="MobiDB-lite"/>
    </source>
</evidence>